<sequence length="285" mass="32422">MYRKKMVITLISATVLFSAGTASVSLAAAGWQQKSGDWVYLDKDGNYLRDVWKKTGQHHYYLDNEGKMAVSALVEYNDDIYYVDEDGKMVTNQWVSFPNNPGSEALCDEPVTIVWYYFGPSGKACADTKKTIDGKVYLFDEDGHMLSGWQTYGDNSDWYYLGTENEGFAHTGWQYLEPDEEMNDEGDGDYDSQEWFYLRTSNGKAYRETKKQINGRYYTFDANGVMKDKWAFGTPSAPDYSGTGITSAAVAFYNEDEGDLQSKWVYTYAPDDPDESGDEVLWGIW</sequence>
<gene>
    <name evidence="3" type="ORF">DWV29_02825</name>
</gene>
<dbReference type="RefSeq" id="WP_117777047.1">
    <property type="nucleotide sequence ID" value="NZ_JAWRJJ010000261.1"/>
</dbReference>
<feature type="chain" id="PRO_5019505736" description="Cell wall-binding protein" evidence="2">
    <location>
        <begin position="28"/>
        <end position="285"/>
    </location>
</feature>
<feature type="signal peptide" evidence="2">
    <location>
        <begin position="1"/>
        <end position="27"/>
    </location>
</feature>
<evidence type="ECO:0000313" key="4">
    <source>
        <dbReference type="Proteomes" id="UP000283880"/>
    </source>
</evidence>
<dbReference type="InterPro" id="IPR018337">
    <property type="entry name" value="Cell_wall/Cho-bd_repeat"/>
</dbReference>
<dbReference type="Pfam" id="PF19127">
    <property type="entry name" value="Choline_bind_3"/>
    <property type="match status" value="2"/>
</dbReference>
<protein>
    <recommendedName>
        <fullName evidence="5">Cell wall-binding protein</fullName>
    </recommendedName>
</protein>
<dbReference type="AlphaFoldDB" id="A0A413FLG9"/>
<dbReference type="OrthoDB" id="2028350at2"/>
<evidence type="ECO:0008006" key="5">
    <source>
        <dbReference type="Google" id="ProtNLM"/>
    </source>
</evidence>
<dbReference type="Gene3D" id="2.10.270.10">
    <property type="entry name" value="Cholin Binding"/>
    <property type="match status" value="3"/>
</dbReference>
<reference evidence="3 4" key="1">
    <citation type="submission" date="2018-08" db="EMBL/GenBank/DDBJ databases">
        <title>A genome reference for cultivated species of the human gut microbiota.</title>
        <authorList>
            <person name="Zou Y."/>
            <person name="Xue W."/>
            <person name="Luo G."/>
        </authorList>
    </citation>
    <scope>NUCLEOTIDE SEQUENCE [LARGE SCALE GENOMIC DNA]</scope>
    <source>
        <strain evidence="3 4">AF04-15</strain>
    </source>
</reference>
<dbReference type="EMBL" id="QSBM01000001">
    <property type="protein sequence ID" value="RGX33157.1"/>
    <property type="molecule type" value="Genomic_DNA"/>
</dbReference>
<dbReference type="SUPFAM" id="SSF69360">
    <property type="entry name" value="Cell wall binding repeat"/>
    <property type="match status" value="1"/>
</dbReference>
<evidence type="ECO:0000256" key="2">
    <source>
        <dbReference type="SAM" id="SignalP"/>
    </source>
</evidence>
<evidence type="ECO:0000256" key="1">
    <source>
        <dbReference type="ARBA" id="ARBA00022737"/>
    </source>
</evidence>
<dbReference type="Pfam" id="PF01473">
    <property type="entry name" value="Choline_bind_1"/>
    <property type="match status" value="1"/>
</dbReference>
<evidence type="ECO:0000313" key="3">
    <source>
        <dbReference type="EMBL" id="RGX33157.1"/>
    </source>
</evidence>
<accession>A0A413FLG9</accession>
<proteinExistence type="predicted"/>
<keyword evidence="1" id="KW-0677">Repeat</keyword>
<organism evidence="3 4">
    <name type="scientific">Enterocloster asparagiformis</name>
    <dbReference type="NCBI Taxonomy" id="333367"/>
    <lineage>
        <taxon>Bacteria</taxon>
        <taxon>Bacillati</taxon>
        <taxon>Bacillota</taxon>
        <taxon>Clostridia</taxon>
        <taxon>Lachnospirales</taxon>
        <taxon>Lachnospiraceae</taxon>
        <taxon>Enterocloster</taxon>
    </lineage>
</organism>
<comment type="caution">
    <text evidence="3">The sequence shown here is derived from an EMBL/GenBank/DDBJ whole genome shotgun (WGS) entry which is preliminary data.</text>
</comment>
<keyword evidence="2" id="KW-0732">Signal</keyword>
<dbReference type="Proteomes" id="UP000283880">
    <property type="component" value="Unassembled WGS sequence"/>
</dbReference>
<name>A0A413FLG9_9FIRM</name>